<protein>
    <submittedName>
        <fullName evidence="1">Uncharacterized protein</fullName>
    </submittedName>
</protein>
<accession>M4B4H9</accession>
<dbReference type="VEuPathDB" id="FungiDB:HpaG801178"/>
<dbReference type="EMBL" id="JH598253">
    <property type="status" value="NOT_ANNOTATED_CDS"/>
    <property type="molecule type" value="Genomic_DNA"/>
</dbReference>
<dbReference type="HOGENOM" id="CLU_3145700_0_0_1"/>
<evidence type="ECO:0000313" key="1">
    <source>
        <dbReference type="EnsemblProtists" id="HpaP801178"/>
    </source>
</evidence>
<dbReference type="InParanoid" id="M4B4H9"/>
<reference evidence="2" key="1">
    <citation type="journal article" date="2010" name="Science">
        <title>Signatures of adaptation to obligate biotrophy in the Hyaloperonospora arabidopsidis genome.</title>
        <authorList>
            <person name="Baxter L."/>
            <person name="Tripathy S."/>
            <person name="Ishaque N."/>
            <person name="Boot N."/>
            <person name="Cabral A."/>
            <person name="Kemen E."/>
            <person name="Thines M."/>
            <person name="Ah-Fong A."/>
            <person name="Anderson R."/>
            <person name="Badejoko W."/>
            <person name="Bittner-Eddy P."/>
            <person name="Boore J.L."/>
            <person name="Chibucos M.C."/>
            <person name="Coates M."/>
            <person name="Dehal P."/>
            <person name="Delehaunty K."/>
            <person name="Dong S."/>
            <person name="Downton P."/>
            <person name="Dumas B."/>
            <person name="Fabro G."/>
            <person name="Fronick C."/>
            <person name="Fuerstenberg S.I."/>
            <person name="Fulton L."/>
            <person name="Gaulin E."/>
            <person name="Govers F."/>
            <person name="Hughes L."/>
            <person name="Humphray S."/>
            <person name="Jiang R.H."/>
            <person name="Judelson H."/>
            <person name="Kamoun S."/>
            <person name="Kyung K."/>
            <person name="Meijer H."/>
            <person name="Minx P."/>
            <person name="Morris P."/>
            <person name="Nelson J."/>
            <person name="Phuntumart V."/>
            <person name="Qutob D."/>
            <person name="Rehmany A."/>
            <person name="Rougon-Cardoso A."/>
            <person name="Ryden P."/>
            <person name="Torto-Alalibo T."/>
            <person name="Studholme D."/>
            <person name="Wang Y."/>
            <person name="Win J."/>
            <person name="Wood J."/>
            <person name="Clifton S.W."/>
            <person name="Rogers J."/>
            <person name="Van den Ackerveken G."/>
            <person name="Jones J.D."/>
            <person name="McDowell J.M."/>
            <person name="Beynon J."/>
            <person name="Tyler B.M."/>
        </authorList>
    </citation>
    <scope>NUCLEOTIDE SEQUENCE [LARGE SCALE GENOMIC DNA]</scope>
    <source>
        <strain evidence="2">Emoy2</strain>
    </source>
</reference>
<keyword evidence="2" id="KW-1185">Reference proteome</keyword>
<reference evidence="1" key="2">
    <citation type="submission" date="2015-06" db="UniProtKB">
        <authorList>
            <consortium name="EnsemblProtists"/>
        </authorList>
    </citation>
    <scope>IDENTIFICATION</scope>
    <source>
        <strain evidence="1">Emoy2</strain>
    </source>
</reference>
<organism evidence="1 2">
    <name type="scientific">Hyaloperonospora arabidopsidis (strain Emoy2)</name>
    <name type="common">Downy mildew agent</name>
    <name type="synonym">Peronospora arabidopsidis</name>
    <dbReference type="NCBI Taxonomy" id="559515"/>
    <lineage>
        <taxon>Eukaryota</taxon>
        <taxon>Sar</taxon>
        <taxon>Stramenopiles</taxon>
        <taxon>Oomycota</taxon>
        <taxon>Peronosporomycetes</taxon>
        <taxon>Peronosporales</taxon>
        <taxon>Peronosporaceae</taxon>
        <taxon>Hyaloperonospora</taxon>
    </lineage>
</organism>
<proteinExistence type="predicted"/>
<sequence length="49" mass="5472">MLLPLLIYTLSCEENTSARASLAGYEEIEGCLKTKALNSRRNLLRVVSM</sequence>
<name>M4B4H9_HYAAE</name>
<evidence type="ECO:0000313" key="2">
    <source>
        <dbReference type="Proteomes" id="UP000011713"/>
    </source>
</evidence>
<dbReference type="Proteomes" id="UP000011713">
    <property type="component" value="Unassembled WGS sequence"/>
</dbReference>
<dbReference type="AlphaFoldDB" id="M4B4H9"/>
<dbReference type="EnsemblProtists" id="HpaT801178">
    <property type="protein sequence ID" value="HpaP801178"/>
    <property type="gene ID" value="HpaG801178"/>
</dbReference>